<proteinExistence type="inferred from homology"/>
<organism evidence="4 5">
    <name type="scientific">Cordyceps fumosorosea (strain ARSEF 2679)</name>
    <name type="common">Isaria fumosorosea</name>
    <dbReference type="NCBI Taxonomy" id="1081104"/>
    <lineage>
        <taxon>Eukaryota</taxon>
        <taxon>Fungi</taxon>
        <taxon>Dikarya</taxon>
        <taxon>Ascomycota</taxon>
        <taxon>Pezizomycotina</taxon>
        <taxon>Sordariomycetes</taxon>
        <taxon>Hypocreomycetidae</taxon>
        <taxon>Hypocreales</taxon>
        <taxon>Cordycipitaceae</taxon>
        <taxon>Cordyceps</taxon>
    </lineage>
</organism>
<keyword evidence="2" id="KW-0408">Iron</keyword>
<name>A0A167V4G2_CORFA</name>
<keyword evidence="2" id="KW-0479">Metal-binding</keyword>
<reference evidence="4 5" key="1">
    <citation type="journal article" date="2016" name="Genome Biol. Evol.">
        <title>Divergent and convergent evolution of fungal pathogenicity.</title>
        <authorList>
            <person name="Shang Y."/>
            <person name="Xiao G."/>
            <person name="Zheng P."/>
            <person name="Cen K."/>
            <person name="Zhan S."/>
            <person name="Wang C."/>
        </authorList>
    </citation>
    <scope>NUCLEOTIDE SEQUENCE [LARGE SCALE GENOMIC DNA]</scope>
    <source>
        <strain evidence="4 5">ARSEF 2679</strain>
    </source>
</reference>
<dbReference type="RefSeq" id="XP_018703965.1">
    <property type="nucleotide sequence ID" value="XM_018848829.1"/>
</dbReference>
<evidence type="ECO:0000313" key="4">
    <source>
        <dbReference type="EMBL" id="OAA62215.1"/>
    </source>
</evidence>
<evidence type="ECO:0000259" key="3">
    <source>
        <dbReference type="PROSITE" id="PS51471"/>
    </source>
</evidence>
<dbReference type="PROSITE" id="PS51471">
    <property type="entry name" value="FE2OG_OXY"/>
    <property type="match status" value="1"/>
</dbReference>
<dbReference type="STRING" id="1081104.A0A167V4G2"/>
<comment type="similarity">
    <text evidence="1 2">Belongs to the iron/ascorbate-dependent oxidoreductase family.</text>
</comment>
<dbReference type="InterPro" id="IPR050231">
    <property type="entry name" value="Iron_ascorbate_oxido_reductase"/>
</dbReference>
<evidence type="ECO:0000256" key="1">
    <source>
        <dbReference type="ARBA" id="ARBA00008056"/>
    </source>
</evidence>
<dbReference type="InterPro" id="IPR026992">
    <property type="entry name" value="DIOX_N"/>
</dbReference>
<dbReference type="InterPro" id="IPR027443">
    <property type="entry name" value="IPNS-like_sf"/>
</dbReference>
<dbReference type="Pfam" id="PF03171">
    <property type="entry name" value="2OG-FeII_Oxy"/>
    <property type="match status" value="1"/>
</dbReference>
<evidence type="ECO:0000313" key="5">
    <source>
        <dbReference type="Proteomes" id="UP000076744"/>
    </source>
</evidence>
<comment type="caution">
    <text evidence="4">The sequence shown here is derived from an EMBL/GenBank/DDBJ whole genome shotgun (WGS) entry which is preliminary data.</text>
</comment>
<gene>
    <name evidence="4" type="ORF">ISF_05224</name>
</gene>
<dbReference type="InterPro" id="IPR005123">
    <property type="entry name" value="Oxoglu/Fe-dep_dioxygenase_dom"/>
</dbReference>
<dbReference type="PANTHER" id="PTHR47990">
    <property type="entry name" value="2-OXOGLUTARATE (2OG) AND FE(II)-DEPENDENT OXYGENASE SUPERFAMILY PROTEIN-RELATED"/>
    <property type="match status" value="1"/>
</dbReference>
<dbReference type="AlphaFoldDB" id="A0A167V4G2"/>
<dbReference type="PRINTS" id="PR00682">
    <property type="entry name" value="IPNSYNTHASE"/>
</dbReference>
<dbReference type="GO" id="GO:0046872">
    <property type="term" value="F:metal ion binding"/>
    <property type="evidence" value="ECO:0007669"/>
    <property type="project" value="UniProtKB-KW"/>
</dbReference>
<dbReference type="OrthoDB" id="288590at2759"/>
<keyword evidence="5" id="KW-1185">Reference proteome</keyword>
<accession>A0A167V4G2</accession>
<dbReference type="GeneID" id="30021516"/>
<dbReference type="SUPFAM" id="SSF51197">
    <property type="entry name" value="Clavaminate synthase-like"/>
    <property type="match status" value="1"/>
</dbReference>
<sequence>MPSLKSPPVIDFSDFLSGDPKRMQHVADQIHEACTTQGFFQIINHGISLQLQRDTMKASKEFFALDASEKMKLDKSKASFRRFYTFSHHLSLTLETEQIQPRLRGYYVSRDLPMNHPQVKAEKFAHGPNVWPESLGEPFRKICMEYLDEIIKLTEEVLRATSMSLGYDANYFDEFCKDPMCFYKMLHYPPQPADAHALQRGIGAHRDFGVITLLLQGDVAGLEVWDDDAKDWYPCPPVEGAYVVNMGNLFEQWTNDVYISNVHRVINRSGTERYSIPFNYNGNPDFVIKCLDKCRAKSDDEKYAPVSVEDYVVQKYKDVYSRAGVYKQDTFAPTKTVVA</sequence>
<dbReference type="Gene3D" id="2.60.120.330">
    <property type="entry name" value="B-lactam Antibiotic, Isopenicillin N Synthase, Chain"/>
    <property type="match status" value="1"/>
</dbReference>
<dbReference type="GO" id="GO:0044283">
    <property type="term" value="P:small molecule biosynthetic process"/>
    <property type="evidence" value="ECO:0007669"/>
    <property type="project" value="UniProtKB-ARBA"/>
</dbReference>
<dbReference type="GO" id="GO:0016491">
    <property type="term" value="F:oxidoreductase activity"/>
    <property type="evidence" value="ECO:0007669"/>
    <property type="project" value="UniProtKB-KW"/>
</dbReference>
<feature type="domain" description="Fe2OG dioxygenase" evidence="3">
    <location>
        <begin position="176"/>
        <end position="282"/>
    </location>
</feature>
<dbReference type="EMBL" id="AZHB01000012">
    <property type="protein sequence ID" value="OAA62215.1"/>
    <property type="molecule type" value="Genomic_DNA"/>
</dbReference>
<dbReference type="InterPro" id="IPR044861">
    <property type="entry name" value="IPNS-like_FE2OG_OXY"/>
</dbReference>
<protein>
    <submittedName>
        <fullName evidence="4">Oxoglutarate/iron-dependent oxygenase</fullName>
    </submittedName>
</protein>
<dbReference type="Pfam" id="PF14226">
    <property type="entry name" value="DIOX_N"/>
    <property type="match status" value="1"/>
</dbReference>
<keyword evidence="2" id="KW-0560">Oxidoreductase</keyword>
<evidence type="ECO:0000256" key="2">
    <source>
        <dbReference type="RuleBase" id="RU003682"/>
    </source>
</evidence>
<dbReference type="Proteomes" id="UP000076744">
    <property type="component" value="Unassembled WGS sequence"/>
</dbReference>